<dbReference type="Proteomes" id="UP000580051">
    <property type="component" value="Unassembled WGS sequence"/>
</dbReference>
<dbReference type="RefSeq" id="WP_176227123.1">
    <property type="nucleotide sequence ID" value="NZ_BLRV01000197.1"/>
</dbReference>
<evidence type="ECO:0000313" key="1">
    <source>
        <dbReference type="EMBL" id="GFP22066.1"/>
    </source>
</evidence>
<organism evidence="1 2">
    <name type="scientific">Candidatus Hakubella thermalkaliphila</name>
    <dbReference type="NCBI Taxonomy" id="2754717"/>
    <lineage>
        <taxon>Bacteria</taxon>
        <taxon>Bacillati</taxon>
        <taxon>Actinomycetota</taxon>
        <taxon>Actinomycetota incertae sedis</taxon>
        <taxon>Candidatus Hakubellales</taxon>
        <taxon>Candidatus Hakubellaceae</taxon>
        <taxon>Candidatus Hakubella</taxon>
    </lineage>
</organism>
<evidence type="ECO:0000313" key="2">
    <source>
        <dbReference type="Proteomes" id="UP000580051"/>
    </source>
</evidence>
<accession>A0A6V8NU96</accession>
<dbReference type="AlphaFoldDB" id="A0A6V8NU96"/>
<comment type="caution">
    <text evidence="1">The sequence shown here is derived from an EMBL/GenBank/DDBJ whole genome shotgun (WGS) entry which is preliminary data.</text>
</comment>
<reference evidence="1 2" key="1">
    <citation type="journal article" date="2020" name="Front. Microbiol.">
        <title>Single-cell genomics of novel Actinobacteria with the Wood-Ljungdahl pathway discovered in a serpentinizing system.</title>
        <authorList>
            <person name="Merino N."/>
            <person name="Kawai M."/>
            <person name="Boyd E.S."/>
            <person name="Colman D.R."/>
            <person name="McGlynn S.E."/>
            <person name="Nealson K.H."/>
            <person name="Kurokawa K."/>
            <person name="Hongoh Y."/>
        </authorList>
    </citation>
    <scope>NUCLEOTIDE SEQUENCE [LARGE SCALE GENOMIC DNA]</scope>
    <source>
        <strain evidence="1 2">S06</strain>
    </source>
</reference>
<name>A0A6V8NU96_9ACTN</name>
<gene>
    <name evidence="1" type="ORF">HKBW3S06_01293</name>
</gene>
<proteinExistence type="predicted"/>
<protein>
    <submittedName>
        <fullName evidence="1">Uncharacterized protein</fullName>
    </submittedName>
</protein>
<dbReference type="EMBL" id="BLRV01000197">
    <property type="protein sequence ID" value="GFP22066.1"/>
    <property type="molecule type" value="Genomic_DNA"/>
</dbReference>
<sequence length="62" mass="6705">MKEDLDFLELDLVGHDGGDAAGEFAQTINAVDVYTGWNEPSAFLLVNLVYRAQGSSNEIKCG</sequence>